<keyword evidence="14" id="KW-1185">Reference proteome</keyword>
<dbReference type="GO" id="GO:0005267">
    <property type="term" value="F:potassium channel activity"/>
    <property type="evidence" value="ECO:0007669"/>
    <property type="project" value="UniProtKB-KW"/>
</dbReference>
<evidence type="ECO:0000313" key="14">
    <source>
        <dbReference type="Proteomes" id="UP000008909"/>
    </source>
</evidence>
<dbReference type="GO" id="GO:0012505">
    <property type="term" value="C:endomembrane system"/>
    <property type="evidence" value="ECO:0007669"/>
    <property type="project" value="UniProtKB-SubCell"/>
</dbReference>
<reference key="2">
    <citation type="submission" date="2011-10" db="EMBL/GenBank/DDBJ databases">
        <title>The genome and transcriptome sequence of Clonorchis sinensis provide insights into the carcinogenic liver fluke.</title>
        <authorList>
            <person name="Wang X."/>
            <person name="Huang Y."/>
            <person name="Chen W."/>
            <person name="Liu H."/>
            <person name="Guo L."/>
            <person name="Chen Y."/>
            <person name="Luo F."/>
            <person name="Zhou W."/>
            <person name="Sun J."/>
            <person name="Mao Q."/>
            <person name="Liang P."/>
            <person name="Zhou C."/>
            <person name="Tian Y."/>
            <person name="Men J."/>
            <person name="Lv X."/>
            <person name="Huang L."/>
            <person name="Zhou J."/>
            <person name="Hu Y."/>
            <person name="Li R."/>
            <person name="Zhang F."/>
            <person name="Lei H."/>
            <person name="Li X."/>
            <person name="Hu X."/>
            <person name="Liang C."/>
            <person name="Xu J."/>
            <person name="Wu Z."/>
            <person name="Yu X."/>
        </authorList>
    </citation>
    <scope>NUCLEOTIDE SEQUENCE</scope>
    <source>
        <strain>Henan</strain>
    </source>
</reference>
<comment type="similarity">
    <text evidence="2">Belongs to the TMEM38 family.</text>
</comment>
<feature type="transmembrane region" description="Helical" evidence="12">
    <location>
        <begin position="85"/>
        <end position="106"/>
    </location>
</feature>
<evidence type="ECO:0000256" key="1">
    <source>
        <dbReference type="ARBA" id="ARBA00004127"/>
    </source>
</evidence>
<organism evidence="13 14">
    <name type="scientific">Clonorchis sinensis</name>
    <name type="common">Chinese liver fluke</name>
    <dbReference type="NCBI Taxonomy" id="79923"/>
    <lineage>
        <taxon>Eukaryota</taxon>
        <taxon>Metazoa</taxon>
        <taxon>Spiralia</taxon>
        <taxon>Lophotrochozoa</taxon>
        <taxon>Platyhelminthes</taxon>
        <taxon>Trematoda</taxon>
        <taxon>Digenea</taxon>
        <taxon>Opisthorchiida</taxon>
        <taxon>Opisthorchiata</taxon>
        <taxon>Opisthorchiidae</taxon>
        <taxon>Clonorchis</taxon>
    </lineage>
</organism>
<keyword evidence="6" id="KW-0631">Potassium channel</keyword>
<reference evidence="13" key="1">
    <citation type="journal article" date="2011" name="Genome Biol.">
        <title>The draft genome of the carcinogenic human liver fluke Clonorchis sinensis.</title>
        <authorList>
            <person name="Wang X."/>
            <person name="Chen W."/>
            <person name="Huang Y."/>
            <person name="Sun J."/>
            <person name="Men J."/>
            <person name="Liu H."/>
            <person name="Luo F."/>
            <person name="Guo L."/>
            <person name="Lv X."/>
            <person name="Deng C."/>
            <person name="Zhou C."/>
            <person name="Fan Y."/>
            <person name="Li X."/>
            <person name="Huang L."/>
            <person name="Hu Y."/>
            <person name="Liang C."/>
            <person name="Hu X."/>
            <person name="Xu J."/>
            <person name="Yu X."/>
        </authorList>
    </citation>
    <scope>NUCLEOTIDE SEQUENCE [LARGE SCALE GENOMIC DNA]</scope>
    <source>
        <strain evidence="13">Henan</strain>
    </source>
</reference>
<keyword evidence="3" id="KW-0813">Transport</keyword>
<proteinExistence type="inferred from homology"/>
<keyword evidence="5 12" id="KW-0812">Transmembrane</keyword>
<evidence type="ECO:0000313" key="13">
    <source>
        <dbReference type="EMBL" id="GAA48060.1"/>
    </source>
</evidence>
<dbReference type="GO" id="GO:0016020">
    <property type="term" value="C:membrane"/>
    <property type="evidence" value="ECO:0007669"/>
    <property type="project" value="InterPro"/>
</dbReference>
<dbReference type="GO" id="GO:0042802">
    <property type="term" value="F:identical protein binding"/>
    <property type="evidence" value="ECO:0007669"/>
    <property type="project" value="InterPro"/>
</dbReference>
<keyword evidence="9" id="KW-0406">Ion transport</keyword>
<evidence type="ECO:0000256" key="8">
    <source>
        <dbReference type="ARBA" id="ARBA00022989"/>
    </source>
</evidence>
<evidence type="ECO:0000256" key="4">
    <source>
        <dbReference type="ARBA" id="ARBA00022538"/>
    </source>
</evidence>
<dbReference type="AlphaFoldDB" id="G7Y524"/>
<sequence length="362" mass="41460">MDPAIIEDVANSFAKLRMYPYFDVCNYILMSMAVKEDTPQSGSTAFSRRHPFSCWLATMLMCFGGAILSSFICGAPLFVCFDDTRGVLTATVVWYLINYFPFDLVYRLCKFLPFRLIICSLKEVQRARKIAIGVHHGLHQFPESGVTCVLLGLLKGAGYLEMKLFQRLVRGVWLPAATEFLHPTFTTKISLLASVAYYMRHWDVIPLSENQLFLAVAAIFVYLRSFACGAALSSPLKHWISDRTVALLKSQRNISTGPERNLTRRIIKHQMKMSVQADREVWWTRKAKEMEEARRSLELIPESGPWIPPVSETIKHRNGMTILSKEERLEPWAEYFEQQLSWPPASTHLETTVDVEPWKVNV</sequence>
<keyword evidence="11" id="KW-0407">Ion channel</keyword>
<keyword evidence="4" id="KW-0633">Potassium transport</keyword>
<evidence type="ECO:0000256" key="6">
    <source>
        <dbReference type="ARBA" id="ARBA00022826"/>
    </source>
</evidence>
<keyword evidence="8 12" id="KW-1133">Transmembrane helix</keyword>
<evidence type="ECO:0000256" key="10">
    <source>
        <dbReference type="ARBA" id="ARBA00023136"/>
    </source>
</evidence>
<comment type="subcellular location">
    <subcellularLocation>
        <location evidence="1">Endomembrane system</location>
        <topology evidence="1">Multi-pass membrane protein</topology>
    </subcellularLocation>
</comment>
<dbReference type="EMBL" id="DF142867">
    <property type="protein sequence ID" value="GAA48060.1"/>
    <property type="molecule type" value="Genomic_DNA"/>
</dbReference>
<evidence type="ECO:0000256" key="3">
    <source>
        <dbReference type="ARBA" id="ARBA00022448"/>
    </source>
</evidence>
<accession>G7Y524</accession>
<keyword evidence="7" id="KW-0630">Potassium</keyword>
<keyword evidence="10 12" id="KW-0472">Membrane</keyword>
<dbReference type="PANTHER" id="PTHR12454">
    <property type="entry name" value="TRIMERIC INTRACELLULAR CATION CHANNEL"/>
    <property type="match status" value="1"/>
</dbReference>
<feature type="transmembrane region" description="Helical" evidence="12">
    <location>
        <begin position="54"/>
        <end position="79"/>
    </location>
</feature>
<evidence type="ECO:0000256" key="2">
    <source>
        <dbReference type="ARBA" id="ARBA00005766"/>
    </source>
</evidence>
<name>G7Y524_CLOSI</name>
<gene>
    <name evidence="13" type="ORF">CLF_101129</name>
</gene>
<evidence type="ECO:0000256" key="12">
    <source>
        <dbReference type="SAM" id="Phobius"/>
    </source>
</evidence>
<evidence type="ECO:0000256" key="7">
    <source>
        <dbReference type="ARBA" id="ARBA00022958"/>
    </source>
</evidence>
<evidence type="ECO:0000256" key="11">
    <source>
        <dbReference type="ARBA" id="ARBA00023303"/>
    </source>
</evidence>
<protein>
    <submittedName>
        <fullName evidence="13">Trimeric intracellular cation channel type B-A</fullName>
    </submittedName>
</protein>
<dbReference type="InterPro" id="IPR007866">
    <property type="entry name" value="TRIC_channel"/>
</dbReference>
<dbReference type="PANTHER" id="PTHR12454:SF11">
    <property type="entry name" value="GH25683P"/>
    <property type="match status" value="1"/>
</dbReference>
<evidence type="ECO:0000256" key="5">
    <source>
        <dbReference type="ARBA" id="ARBA00022692"/>
    </source>
</evidence>
<dbReference type="Proteomes" id="UP000008909">
    <property type="component" value="Unassembled WGS sequence"/>
</dbReference>
<dbReference type="Pfam" id="PF05197">
    <property type="entry name" value="TRIC"/>
    <property type="match status" value="1"/>
</dbReference>
<evidence type="ECO:0000256" key="9">
    <source>
        <dbReference type="ARBA" id="ARBA00023065"/>
    </source>
</evidence>